<proteinExistence type="predicted"/>
<dbReference type="PATRIC" id="fig|265726.11.peg.810"/>
<reference evidence="2 3" key="1">
    <citation type="submission" date="2014-12" db="EMBL/GenBank/DDBJ databases">
        <title>Mercury Reductase activity and rhizosphere competence traits in the genome of root associated Photobacterium halotolerans MELD1.</title>
        <authorList>
            <person name="Mathew D.C."/>
            <person name="Huang C.-C."/>
        </authorList>
    </citation>
    <scope>NUCLEOTIDE SEQUENCE [LARGE SCALE GENOMIC DNA]</scope>
    <source>
        <strain evidence="2 3">MELD1</strain>
    </source>
</reference>
<feature type="transmembrane region" description="Helical" evidence="1">
    <location>
        <begin position="53"/>
        <end position="71"/>
    </location>
</feature>
<keyword evidence="1" id="KW-0472">Membrane</keyword>
<keyword evidence="1" id="KW-1133">Transmembrane helix</keyword>
<accession>A0A0F5VD43</accession>
<name>A0A0F5VD43_9GAMM</name>
<feature type="transmembrane region" description="Helical" evidence="1">
    <location>
        <begin position="92"/>
        <end position="113"/>
    </location>
</feature>
<keyword evidence="3" id="KW-1185">Reference proteome</keyword>
<sequence length="115" mass="13315">MLEGIRIVLTGVWAIYAILWALPGTIIGAVLGLGDSKRIVYIDTQLSKDVKKLHANFACMMPYKIMNRFMIYSITFPFIKHRMTTKSLKFKLFMWLNCIGFWGWILVPTLKLITK</sequence>
<dbReference type="EMBL" id="JWYV01000011">
    <property type="protein sequence ID" value="KKC99419.1"/>
    <property type="molecule type" value="Genomic_DNA"/>
</dbReference>
<gene>
    <name evidence="2" type="ORF">KY46_12960</name>
</gene>
<feature type="transmembrane region" description="Helical" evidence="1">
    <location>
        <begin position="7"/>
        <end position="33"/>
    </location>
</feature>
<dbReference type="AlphaFoldDB" id="A0A0F5VD43"/>
<protein>
    <submittedName>
        <fullName evidence="2">Uncharacterized protein</fullName>
    </submittedName>
</protein>
<evidence type="ECO:0000313" key="3">
    <source>
        <dbReference type="Proteomes" id="UP000033633"/>
    </source>
</evidence>
<evidence type="ECO:0000313" key="2">
    <source>
        <dbReference type="EMBL" id="KKC99419.1"/>
    </source>
</evidence>
<comment type="caution">
    <text evidence="2">The sequence shown here is derived from an EMBL/GenBank/DDBJ whole genome shotgun (WGS) entry which is preliminary data.</text>
</comment>
<keyword evidence="1" id="KW-0812">Transmembrane</keyword>
<dbReference type="Proteomes" id="UP000033633">
    <property type="component" value="Unassembled WGS sequence"/>
</dbReference>
<organism evidence="2 3">
    <name type="scientific">Photobacterium halotolerans</name>
    <dbReference type="NCBI Taxonomy" id="265726"/>
    <lineage>
        <taxon>Bacteria</taxon>
        <taxon>Pseudomonadati</taxon>
        <taxon>Pseudomonadota</taxon>
        <taxon>Gammaproteobacteria</taxon>
        <taxon>Vibrionales</taxon>
        <taxon>Vibrionaceae</taxon>
        <taxon>Photobacterium</taxon>
    </lineage>
</organism>
<evidence type="ECO:0000256" key="1">
    <source>
        <dbReference type="SAM" id="Phobius"/>
    </source>
</evidence>